<keyword evidence="2 4" id="KW-0378">Hydrolase</keyword>
<accession>A0A2N3IHL6</accession>
<evidence type="ECO:0000259" key="6">
    <source>
        <dbReference type="PROSITE" id="PS50853"/>
    </source>
</evidence>
<dbReference type="PROSITE" id="PS00138">
    <property type="entry name" value="SUBTILASE_SER"/>
    <property type="match status" value="1"/>
</dbReference>
<dbReference type="InterPro" id="IPR008979">
    <property type="entry name" value="Galactose-bd-like_sf"/>
</dbReference>
<dbReference type="InterPro" id="IPR034058">
    <property type="entry name" value="TagA/B/C/D_pept_dom"/>
</dbReference>
<feature type="active site" description="Charge relay system" evidence="4">
    <location>
        <position position="127"/>
    </location>
</feature>
<dbReference type="InterPro" id="IPR000209">
    <property type="entry name" value="Peptidase_S8/S53_dom"/>
</dbReference>
<dbReference type="Gene3D" id="2.60.40.10">
    <property type="entry name" value="Immunoglobulins"/>
    <property type="match status" value="2"/>
</dbReference>
<dbReference type="GO" id="GO:0004252">
    <property type="term" value="F:serine-type endopeptidase activity"/>
    <property type="evidence" value="ECO:0007669"/>
    <property type="project" value="UniProtKB-UniRule"/>
</dbReference>
<dbReference type="EMBL" id="NKXO01000015">
    <property type="protein sequence ID" value="PKQ69822.1"/>
    <property type="molecule type" value="Genomic_DNA"/>
</dbReference>
<dbReference type="AlphaFoldDB" id="A0A2N3IHL6"/>
<keyword evidence="8" id="KW-1185">Reference proteome</keyword>
<dbReference type="Gene3D" id="2.60.120.380">
    <property type="match status" value="1"/>
</dbReference>
<dbReference type="InterPro" id="IPR035986">
    <property type="entry name" value="PKD_dom_sf"/>
</dbReference>
<sequence length="833" mass="90066">MFKKTFTLCLLGISLTCFAQNEKQVKWIQERSNTTKLQELSQKFRKQELEAKKEAYLLAQRKGLPIFQTLADGRIAELQYFENGYPIYFVTTSNLNAAATTKASDLWTGGSLGLNLNGQGMIIGEWDGGAVRSTHQEISSRVIQQDGAAFAVNGNTSHATHVAGTLMGSGVQSSAKGMAHQATLWANDWNSDLSEATTQAGNGLLVSNHSYGYLATSLQQWQFGYYDSNSANWDELCVNAPYYLPCIAAGNDRNNNPNPSAGGYDLITGRGCAKNVLTVGAVNIQTNYTGPSSVVMSSFSNWGPTDDGRIKPDVVGAGVGIYSSVADADNAYATYNGTSMATPNVAGTLILLQQHYKNLNSGAFMRAATLKALVIHTANEAGSAPGPDYSFGWGLVNANKAAQAITNKGTTAFIEERILNNATSQTFQIVATGGSTPLEITIAWTDPKGTLAPTGVVNPPNLMLVNDLDLRVWRNNTDYHFPWVLDPAVPSAPATRGDNFRDNVEKIIIDNPVAGATYYIQVCHKNTLQGGNQPYSMIVTGGTAFAVATATPPPLVFAKFTQNKTEGKNNEVVLFTDASSVYSCGSPAITSWTWNFDVNGVGGATPATFSGKNPPPVTFAKSENYLVRLTVTNGTNNDVFTSNVNIGLANPTNLQITNMLNNGTDNYVINQTDLSWQDNSDETNFEVQRRINQVGNTFATIATLPANTTTYSDNTIEDSKNYVYRVRATKGTLQPAPSNAVAILTVSFITNLNEELGKNTTIYPNPTSHHIQIELNSSDKVQKVILFNQLGQKVLQTSYTGEPISVVHLPKGMYWVQIETKEQGIITKKLLVQ</sequence>
<dbReference type="SUPFAM" id="SSF49265">
    <property type="entry name" value="Fibronectin type III"/>
    <property type="match status" value="1"/>
</dbReference>
<dbReference type="RefSeq" id="WP_101358420.1">
    <property type="nucleotide sequence ID" value="NZ_NKXO01000015.1"/>
</dbReference>
<feature type="domain" description="Fibronectin type-III" evidence="6">
    <location>
        <begin position="650"/>
        <end position="748"/>
    </location>
</feature>
<evidence type="ECO:0000313" key="8">
    <source>
        <dbReference type="Proteomes" id="UP000233387"/>
    </source>
</evidence>
<dbReference type="Pfam" id="PF18962">
    <property type="entry name" value="Por_Secre_tail"/>
    <property type="match status" value="1"/>
</dbReference>
<comment type="similarity">
    <text evidence="4">Belongs to the peptidase S8 family.</text>
</comment>
<dbReference type="InterPro" id="IPR013783">
    <property type="entry name" value="Ig-like_fold"/>
</dbReference>
<keyword evidence="1 4" id="KW-0645">Protease</keyword>
<dbReference type="NCBIfam" id="TIGR04183">
    <property type="entry name" value="Por_Secre_tail"/>
    <property type="match status" value="1"/>
</dbReference>
<dbReference type="PANTHER" id="PTHR43399:SF5">
    <property type="entry name" value="PEPTIDASE S8 FAMILY WITH PROTEASE-ASSOCIATED DOMAIN"/>
    <property type="match status" value="1"/>
</dbReference>
<evidence type="ECO:0000256" key="1">
    <source>
        <dbReference type="ARBA" id="ARBA00022670"/>
    </source>
</evidence>
<feature type="chain" id="PRO_5014690982" evidence="5">
    <location>
        <begin position="20"/>
        <end position="833"/>
    </location>
</feature>
<organism evidence="7 8">
    <name type="scientific">Raineya orbicola</name>
    <dbReference type="NCBI Taxonomy" id="2016530"/>
    <lineage>
        <taxon>Bacteria</taxon>
        <taxon>Pseudomonadati</taxon>
        <taxon>Bacteroidota</taxon>
        <taxon>Cytophagia</taxon>
        <taxon>Cytophagales</taxon>
        <taxon>Raineyaceae</taxon>
        <taxon>Raineya</taxon>
    </lineage>
</organism>
<evidence type="ECO:0000256" key="5">
    <source>
        <dbReference type="SAM" id="SignalP"/>
    </source>
</evidence>
<evidence type="ECO:0000256" key="3">
    <source>
        <dbReference type="ARBA" id="ARBA00022825"/>
    </source>
</evidence>
<dbReference type="InterPro" id="IPR036116">
    <property type="entry name" value="FN3_sf"/>
</dbReference>
<dbReference type="PROSITE" id="PS50853">
    <property type="entry name" value="FN3"/>
    <property type="match status" value="1"/>
</dbReference>
<dbReference type="PANTHER" id="PTHR43399">
    <property type="entry name" value="SUBTILISIN-RELATED"/>
    <property type="match status" value="1"/>
</dbReference>
<dbReference type="PROSITE" id="PS51892">
    <property type="entry name" value="SUBTILASE"/>
    <property type="match status" value="1"/>
</dbReference>
<reference evidence="7 8" key="1">
    <citation type="submission" date="2017-06" db="EMBL/GenBank/DDBJ databases">
        <title>Raineya orbicola gen. nov., sp. nov. a slightly thermophilic bacterium of the phylum Bacteroidetes and the description of Raineyaceae fam. nov.</title>
        <authorList>
            <person name="Albuquerque L."/>
            <person name="Polonia A.R.M."/>
            <person name="Barroso C."/>
            <person name="Froufe H.J.C."/>
            <person name="Lage O."/>
            <person name="Lobo-Da-Cunha A."/>
            <person name="Egas C."/>
            <person name="Da Costa M.S."/>
        </authorList>
    </citation>
    <scope>NUCLEOTIDE SEQUENCE [LARGE SCALE GENOMIC DNA]</scope>
    <source>
        <strain evidence="7 8">SPSPC-11</strain>
    </source>
</reference>
<keyword evidence="5" id="KW-0732">Signal</keyword>
<dbReference type="InterPro" id="IPR026444">
    <property type="entry name" value="Secre_tail"/>
</dbReference>
<dbReference type="SUPFAM" id="SSF49299">
    <property type="entry name" value="PKD domain"/>
    <property type="match status" value="1"/>
</dbReference>
<evidence type="ECO:0000256" key="2">
    <source>
        <dbReference type="ARBA" id="ARBA00022801"/>
    </source>
</evidence>
<dbReference type="InterPro" id="IPR023828">
    <property type="entry name" value="Peptidase_S8_Ser-AS"/>
</dbReference>
<feature type="active site" description="Charge relay system" evidence="4">
    <location>
        <position position="158"/>
    </location>
</feature>
<dbReference type="InterPro" id="IPR015500">
    <property type="entry name" value="Peptidase_S8_subtilisin-rel"/>
</dbReference>
<dbReference type="Gene3D" id="3.40.50.200">
    <property type="entry name" value="Peptidase S8/S53 domain"/>
    <property type="match status" value="1"/>
</dbReference>
<dbReference type="SUPFAM" id="SSF52743">
    <property type="entry name" value="Subtilisin-like"/>
    <property type="match status" value="1"/>
</dbReference>
<dbReference type="GO" id="GO:0006508">
    <property type="term" value="P:proteolysis"/>
    <property type="evidence" value="ECO:0007669"/>
    <property type="project" value="UniProtKB-KW"/>
</dbReference>
<dbReference type="InterPro" id="IPR003961">
    <property type="entry name" value="FN3_dom"/>
</dbReference>
<protein>
    <submittedName>
        <fullName evidence="7">Por secretion system C-terminal sorting domain</fullName>
    </submittedName>
</protein>
<feature type="signal peptide" evidence="5">
    <location>
        <begin position="1"/>
        <end position="19"/>
    </location>
</feature>
<dbReference type="SUPFAM" id="SSF49785">
    <property type="entry name" value="Galactose-binding domain-like"/>
    <property type="match status" value="1"/>
</dbReference>
<evidence type="ECO:0000256" key="4">
    <source>
        <dbReference type="PROSITE-ProRule" id="PRU01240"/>
    </source>
</evidence>
<keyword evidence="3 4" id="KW-0720">Serine protease</keyword>
<dbReference type="Proteomes" id="UP000233387">
    <property type="component" value="Unassembled WGS sequence"/>
</dbReference>
<evidence type="ECO:0000313" key="7">
    <source>
        <dbReference type="EMBL" id="PKQ69822.1"/>
    </source>
</evidence>
<dbReference type="Pfam" id="PF00082">
    <property type="entry name" value="Peptidase_S8"/>
    <property type="match status" value="1"/>
</dbReference>
<dbReference type="CDD" id="cd04842">
    <property type="entry name" value="Peptidases_S8_Kp43_protease"/>
    <property type="match status" value="1"/>
</dbReference>
<feature type="active site" description="Charge relay system" evidence="4">
    <location>
        <position position="339"/>
    </location>
</feature>
<dbReference type="OrthoDB" id="9792152at2"/>
<dbReference type="PRINTS" id="PR00723">
    <property type="entry name" value="SUBTILISIN"/>
</dbReference>
<comment type="caution">
    <text evidence="7">The sequence shown here is derived from an EMBL/GenBank/DDBJ whole genome shotgun (WGS) entry which is preliminary data.</text>
</comment>
<dbReference type="InterPro" id="IPR051048">
    <property type="entry name" value="Peptidase_S8/S53_subtilisin"/>
</dbReference>
<proteinExistence type="inferred from homology"/>
<gene>
    <name evidence="7" type="ORF">Rain11_1157</name>
</gene>
<dbReference type="InterPro" id="IPR036852">
    <property type="entry name" value="Peptidase_S8/S53_dom_sf"/>
</dbReference>
<dbReference type="CDD" id="cd00146">
    <property type="entry name" value="PKD"/>
    <property type="match status" value="1"/>
</dbReference>
<name>A0A2N3IHL6_9BACT</name>